<dbReference type="KEGG" id="mauu:NCTC10437_03832"/>
<keyword evidence="2" id="KW-1185">Reference proteome</keyword>
<protein>
    <submittedName>
        <fullName evidence="1">Acyl-CoA dehydrogenase</fullName>
    </submittedName>
</protein>
<name>A0A3S4TDQ4_MYCAU</name>
<gene>
    <name evidence="1" type="ORF">NCTC10437_03832</name>
</gene>
<dbReference type="AlphaFoldDB" id="A0A3S4TDQ4"/>
<organism evidence="1 2">
    <name type="scientific">Mycolicibacterium aurum</name>
    <name type="common">Mycobacterium aurum</name>
    <dbReference type="NCBI Taxonomy" id="1791"/>
    <lineage>
        <taxon>Bacteria</taxon>
        <taxon>Bacillati</taxon>
        <taxon>Actinomycetota</taxon>
        <taxon>Actinomycetes</taxon>
        <taxon>Mycobacteriales</taxon>
        <taxon>Mycobacteriaceae</taxon>
        <taxon>Mycolicibacterium</taxon>
    </lineage>
</organism>
<sequence>MPSPGMPLAEFVSHVLELAATDSAQAWLTAMSDAASHDVAGMPDAPWASAATPVVTCCYDGHGDLSDGSLTGHWPAVVGAQRADWLLLPARNGASCRVLVAREDAHVDAVDDHAGLGGAGVSRVSVAHLTADRLHVVSGDHATAATRAGAGAAASVVGSAVGVWRRHVEQLRVQLATSYRSAEITDAAAAQVARAASDLDAATLQVTAPPPDERDLAATVRVYRQAVARARSAADHLLEGGRHALDASNPVTQRWRDVDAGSRLAARLLDGLPPPLR</sequence>
<proteinExistence type="predicted"/>
<reference evidence="1 2" key="1">
    <citation type="submission" date="2018-12" db="EMBL/GenBank/DDBJ databases">
        <authorList>
            <consortium name="Pathogen Informatics"/>
        </authorList>
    </citation>
    <scope>NUCLEOTIDE SEQUENCE [LARGE SCALE GENOMIC DNA]</scope>
    <source>
        <strain evidence="1 2">NCTC10437</strain>
    </source>
</reference>
<dbReference type="EMBL" id="LR134356">
    <property type="protein sequence ID" value="VEG56832.1"/>
    <property type="molecule type" value="Genomic_DNA"/>
</dbReference>
<dbReference type="OrthoDB" id="4711101at2"/>
<dbReference type="Proteomes" id="UP000279306">
    <property type="component" value="Chromosome"/>
</dbReference>
<dbReference type="RefSeq" id="WP_126316617.1">
    <property type="nucleotide sequence ID" value="NZ_CVQQ01000005.1"/>
</dbReference>
<evidence type="ECO:0000313" key="2">
    <source>
        <dbReference type="Proteomes" id="UP000279306"/>
    </source>
</evidence>
<evidence type="ECO:0000313" key="1">
    <source>
        <dbReference type="EMBL" id="VEG56832.1"/>
    </source>
</evidence>
<accession>A0A3S4TDQ4</accession>
<dbReference type="STRING" id="1791.GCA_001049355_02134"/>